<name>A0A1Y2EE72_9PEZI</name>
<evidence type="ECO:0000313" key="2">
    <source>
        <dbReference type="EMBL" id="ORY69614.1"/>
    </source>
</evidence>
<feature type="compositionally biased region" description="Low complexity" evidence="1">
    <location>
        <begin position="49"/>
        <end position="62"/>
    </location>
</feature>
<dbReference type="Proteomes" id="UP000193689">
    <property type="component" value="Unassembled WGS sequence"/>
</dbReference>
<proteinExistence type="predicted"/>
<dbReference type="InterPro" id="IPR034443">
    <property type="entry name" value="PB1A10.08"/>
</dbReference>
<dbReference type="AlphaFoldDB" id="A0A1Y2EE72"/>
<gene>
    <name evidence="2" type="ORF">BCR38DRAFT_332692</name>
</gene>
<dbReference type="PANTHER" id="PTHR42051">
    <property type="entry name" value="MEIOTICALLY UP-REGULATED PROTEIN PB1A10.08"/>
    <property type="match status" value="1"/>
</dbReference>
<dbReference type="OrthoDB" id="4181307at2759"/>
<dbReference type="GeneID" id="63771387"/>
<feature type="region of interest" description="Disordered" evidence="1">
    <location>
        <begin position="23"/>
        <end position="116"/>
    </location>
</feature>
<evidence type="ECO:0000256" key="1">
    <source>
        <dbReference type="SAM" id="MobiDB-lite"/>
    </source>
</evidence>
<dbReference type="InParanoid" id="A0A1Y2EE72"/>
<dbReference type="STRING" id="1141098.A0A1Y2EE72"/>
<dbReference type="EMBL" id="MCFJ01000002">
    <property type="protein sequence ID" value="ORY69614.1"/>
    <property type="molecule type" value="Genomic_DNA"/>
</dbReference>
<feature type="compositionally biased region" description="Pro residues" evidence="1">
    <location>
        <begin position="278"/>
        <end position="293"/>
    </location>
</feature>
<feature type="region of interest" description="Disordered" evidence="1">
    <location>
        <begin position="270"/>
        <end position="296"/>
    </location>
</feature>
<dbReference type="RefSeq" id="XP_040719564.1">
    <property type="nucleotide sequence ID" value="XM_040855175.1"/>
</dbReference>
<organism evidence="2 3">
    <name type="scientific">Pseudomassariella vexata</name>
    <dbReference type="NCBI Taxonomy" id="1141098"/>
    <lineage>
        <taxon>Eukaryota</taxon>
        <taxon>Fungi</taxon>
        <taxon>Dikarya</taxon>
        <taxon>Ascomycota</taxon>
        <taxon>Pezizomycotina</taxon>
        <taxon>Sordariomycetes</taxon>
        <taxon>Xylariomycetidae</taxon>
        <taxon>Amphisphaeriales</taxon>
        <taxon>Pseudomassariaceae</taxon>
        <taxon>Pseudomassariella</taxon>
    </lineage>
</organism>
<keyword evidence="3" id="KW-1185">Reference proteome</keyword>
<feature type="compositionally biased region" description="Polar residues" evidence="1">
    <location>
        <begin position="72"/>
        <end position="84"/>
    </location>
</feature>
<sequence length="361" mass="39562">MTVDCIIPRSQVSEKELSQELRLTSLSRSPMDMLLTPPEDLLDEDEDASVTSDSALTSTLSTREGSFDSLPSLGNSFATSTAPSVDSPWTPRIRRFRQPRRSLEPVSSPPGELPDHPLSVDWKADVDQVEFKVFDPSAASAEEQQGTVLMPLKTAFKSNLTSSLRALRSAARSLSAFTASSIPAEDLLTRSILTSDPGVPFTDERRPPVLEEEPNEAMRRYLNPTSSARLDLRTGGPPQPRIYTASIQMQTYKIQKSKSVTATANRPAAAAAAAAAPQPIPRAPAPPTFPPGPRQREIRENSDFIRIAVMEHLMRKSGKLDDAREGHARWLLPPRKSSTKPYEIGADGVPTRWVSLTLEVV</sequence>
<comment type="caution">
    <text evidence="2">The sequence shown here is derived from an EMBL/GenBank/DDBJ whole genome shotgun (WGS) entry which is preliminary data.</text>
</comment>
<evidence type="ECO:0000313" key="3">
    <source>
        <dbReference type="Proteomes" id="UP000193689"/>
    </source>
</evidence>
<dbReference type="PANTHER" id="PTHR42051:SF1">
    <property type="entry name" value="MEIOTICALLY UP-REGULATED PROTEIN PB1A10.08"/>
    <property type="match status" value="1"/>
</dbReference>
<feature type="compositionally biased region" description="Low complexity" evidence="1">
    <location>
        <begin position="30"/>
        <end position="39"/>
    </location>
</feature>
<reference evidence="2 3" key="1">
    <citation type="submission" date="2016-07" db="EMBL/GenBank/DDBJ databases">
        <title>Pervasive Adenine N6-methylation of Active Genes in Fungi.</title>
        <authorList>
            <consortium name="DOE Joint Genome Institute"/>
            <person name="Mondo S.J."/>
            <person name="Dannebaum R.O."/>
            <person name="Kuo R.C."/>
            <person name="Labutti K."/>
            <person name="Haridas S."/>
            <person name="Kuo A."/>
            <person name="Salamov A."/>
            <person name="Ahrendt S.R."/>
            <person name="Lipzen A."/>
            <person name="Sullivan W."/>
            <person name="Andreopoulos W.B."/>
            <person name="Clum A."/>
            <person name="Lindquist E."/>
            <person name="Daum C."/>
            <person name="Ramamoorthy G.K."/>
            <person name="Gryganskyi A."/>
            <person name="Culley D."/>
            <person name="Magnuson J.K."/>
            <person name="James T.Y."/>
            <person name="O'Malley M.A."/>
            <person name="Stajich J.E."/>
            <person name="Spatafora J.W."/>
            <person name="Visel A."/>
            <person name="Grigoriev I.V."/>
        </authorList>
    </citation>
    <scope>NUCLEOTIDE SEQUENCE [LARGE SCALE GENOMIC DNA]</scope>
    <source>
        <strain evidence="2 3">CBS 129021</strain>
    </source>
</reference>
<accession>A0A1Y2EE72</accession>
<protein>
    <submittedName>
        <fullName evidence="2">Uncharacterized protein</fullName>
    </submittedName>
</protein>